<evidence type="ECO:0000259" key="2">
    <source>
        <dbReference type="Pfam" id="PF14317"/>
    </source>
</evidence>
<dbReference type="InterPro" id="IPR025588">
    <property type="entry name" value="YcxB-like_C"/>
</dbReference>
<protein>
    <recommendedName>
        <fullName evidence="2">YcxB-like C-terminal domain-containing protein</fullName>
    </recommendedName>
</protein>
<gene>
    <name evidence="3" type="ORF">MmiEs2_12760</name>
</gene>
<feature type="domain" description="YcxB-like C-terminal" evidence="2">
    <location>
        <begin position="112"/>
        <end position="164"/>
    </location>
</feature>
<accession>A0AA96ZZA2</accession>
<keyword evidence="4" id="KW-1185">Reference proteome</keyword>
<dbReference type="AlphaFoldDB" id="A0AA96ZZA2"/>
<proteinExistence type="predicted"/>
<dbReference type="Pfam" id="PF14317">
    <property type="entry name" value="YcxB"/>
    <property type="match status" value="1"/>
</dbReference>
<organism evidence="3 4">
    <name type="scientific">Methanimicrococcus stummii</name>
    <dbReference type="NCBI Taxonomy" id="3028294"/>
    <lineage>
        <taxon>Archaea</taxon>
        <taxon>Methanobacteriati</taxon>
        <taxon>Methanobacteriota</taxon>
        <taxon>Stenosarchaea group</taxon>
        <taxon>Methanomicrobia</taxon>
        <taxon>Methanosarcinales</taxon>
        <taxon>Methanosarcinaceae</taxon>
        <taxon>Methanimicrococcus</taxon>
    </lineage>
</organism>
<sequence>MSIKVKTGLNVGEMETFMAEKYKIHLIGAVVIPSLCLILPGIIFLFLFYNISVVRRMSILLIVLGILLIPFSYITAPIIQKNMRNLLMKKENNTVIEYELTETELIQNVTRQNGALETKVYKYSMLDSAEEKKNEFIIYVTKMQVFLLPKKDIIEGTPEELSALLRNGFGSKFKKLN</sequence>
<reference evidence="3 4" key="1">
    <citation type="submission" date="2023-07" db="EMBL/GenBank/DDBJ databases">
        <title>Closed genome sequence of Methanimicrococcus sp. Es2.</title>
        <authorList>
            <person name="Protasov E."/>
            <person name="Platt K."/>
            <person name="Reeh H."/>
            <person name="Poehlein A."/>
            <person name="Daniel R."/>
            <person name="Brune A."/>
        </authorList>
    </citation>
    <scope>NUCLEOTIDE SEQUENCE [LARGE SCALE GENOMIC DNA]</scope>
    <source>
        <strain evidence="3 4">Es2</strain>
    </source>
</reference>
<name>A0AA96ZZA2_9EURY</name>
<keyword evidence="1" id="KW-1133">Transmembrane helix</keyword>
<keyword evidence="1" id="KW-0812">Transmembrane</keyword>
<feature type="transmembrane region" description="Helical" evidence="1">
    <location>
        <begin position="57"/>
        <end position="79"/>
    </location>
</feature>
<dbReference type="KEGG" id="mees:MmiEs2_12760"/>
<evidence type="ECO:0000256" key="1">
    <source>
        <dbReference type="SAM" id="Phobius"/>
    </source>
</evidence>
<dbReference type="EMBL" id="CP131062">
    <property type="protein sequence ID" value="WNY29062.1"/>
    <property type="molecule type" value="Genomic_DNA"/>
</dbReference>
<dbReference type="Proteomes" id="UP001302662">
    <property type="component" value="Chromosome"/>
</dbReference>
<feature type="transmembrane region" description="Helical" evidence="1">
    <location>
        <begin position="24"/>
        <end position="51"/>
    </location>
</feature>
<keyword evidence="1" id="KW-0472">Membrane</keyword>
<evidence type="ECO:0000313" key="4">
    <source>
        <dbReference type="Proteomes" id="UP001302662"/>
    </source>
</evidence>
<evidence type="ECO:0000313" key="3">
    <source>
        <dbReference type="EMBL" id="WNY29062.1"/>
    </source>
</evidence>